<sequence>MAQEAPRKPTLLELVGNGDLFRCAYYDEERPGLGREPSYYLVGPTDTLEEVMIKAERVGCLISSRHSLAVAIGDLKGGPEKLARSKLSALESFLWSKFEEGAQLPPMSWHTAKEEADKGEQGVSKKKRAVSQADKSIRGGKAIKRNRQGAKEVISKVEDDGLDAGAHMMLHINGLALLYGKRPDAVRYEDVLSFEREYPQLKPLLCASVLLTSVRENARASKERNHCHEIEVQACRKVLDAITQQIHWIMSAAKKHSESVDKNMKIVSERIRTMSAKAYGDAQSPVGKATKLVEGIDGDEEDQEEEEVEEHMSPSDDVTEEQRREGAHYAESEESSSDEVALNQREDKIERLQEASEEKSGEDAQKEKSVTEADRLSSGEGRPEDTPAVHPRFFRNQIKVYRLPEQPLGYRGWSNTSG</sequence>
<dbReference type="AlphaFoldDB" id="A0A316YC74"/>
<dbReference type="GeneID" id="37040314"/>
<organism evidence="2 3">
    <name type="scientific">Acaromyces ingoldii</name>
    <dbReference type="NCBI Taxonomy" id="215250"/>
    <lineage>
        <taxon>Eukaryota</taxon>
        <taxon>Fungi</taxon>
        <taxon>Dikarya</taxon>
        <taxon>Basidiomycota</taxon>
        <taxon>Ustilaginomycotina</taxon>
        <taxon>Exobasidiomycetes</taxon>
        <taxon>Exobasidiales</taxon>
        <taxon>Cryptobasidiaceae</taxon>
        <taxon>Acaromyces</taxon>
    </lineage>
</organism>
<evidence type="ECO:0000256" key="1">
    <source>
        <dbReference type="SAM" id="MobiDB-lite"/>
    </source>
</evidence>
<proteinExistence type="predicted"/>
<feature type="compositionally biased region" description="Acidic residues" evidence="1">
    <location>
        <begin position="297"/>
        <end position="309"/>
    </location>
</feature>
<name>A0A316YC74_9BASI</name>
<dbReference type="InParanoid" id="A0A316YC74"/>
<evidence type="ECO:0000313" key="3">
    <source>
        <dbReference type="Proteomes" id="UP000245768"/>
    </source>
</evidence>
<feature type="compositionally biased region" description="Basic and acidic residues" evidence="1">
    <location>
        <begin position="344"/>
        <end position="387"/>
    </location>
</feature>
<gene>
    <name evidence="2" type="ORF">FA10DRAFT_195133</name>
</gene>
<feature type="compositionally biased region" description="Basic and acidic residues" evidence="1">
    <location>
        <begin position="310"/>
        <end position="331"/>
    </location>
</feature>
<protein>
    <submittedName>
        <fullName evidence="2">Uncharacterized protein</fullName>
    </submittedName>
</protein>
<feature type="region of interest" description="Disordered" evidence="1">
    <location>
        <begin position="297"/>
        <end position="391"/>
    </location>
</feature>
<accession>A0A316YC74</accession>
<evidence type="ECO:0000313" key="2">
    <source>
        <dbReference type="EMBL" id="PWN87116.1"/>
    </source>
</evidence>
<keyword evidence="3" id="KW-1185">Reference proteome</keyword>
<dbReference type="EMBL" id="KZ819641">
    <property type="protein sequence ID" value="PWN87116.1"/>
    <property type="molecule type" value="Genomic_DNA"/>
</dbReference>
<dbReference type="RefSeq" id="XP_025374314.1">
    <property type="nucleotide sequence ID" value="XM_025518398.1"/>
</dbReference>
<dbReference type="Proteomes" id="UP000245768">
    <property type="component" value="Unassembled WGS sequence"/>
</dbReference>
<reference evidence="2 3" key="1">
    <citation type="journal article" date="2018" name="Mol. Biol. Evol.">
        <title>Broad Genomic Sampling Reveals a Smut Pathogenic Ancestry of the Fungal Clade Ustilaginomycotina.</title>
        <authorList>
            <person name="Kijpornyongpan T."/>
            <person name="Mondo S.J."/>
            <person name="Barry K."/>
            <person name="Sandor L."/>
            <person name="Lee J."/>
            <person name="Lipzen A."/>
            <person name="Pangilinan J."/>
            <person name="LaButti K."/>
            <person name="Hainaut M."/>
            <person name="Henrissat B."/>
            <person name="Grigoriev I.V."/>
            <person name="Spatafora J.W."/>
            <person name="Aime M.C."/>
        </authorList>
    </citation>
    <scope>NUCLEOTIDE SEQUENCE [LARGE SCALE GENOMIC DNA]</scope>
    <source>
        <strain evidence="2 3">MCA 4198</strain>
    </source>
</reference>